<feature type="transmembrane region" description="Helical" evidence="7">
    <location>
        <begin position="179"/>
        <end position="212"/>
    </location>
</feature>
<dbReference type="PANTHER" id="PTHR30487">
    <property type="entry name" value="TYPE 4 PREPILIN-LIKE PROTEINS LEADER PEPTIDE-PROCESSING ENZYME"/>
    <property type="match status" value="1"/>
</dbReference>
<feature type="transmembrane region" description="Helical" evidence="7">
    <location>
        <begin position="150"/>
        <end position="167"/>
    </location>
</feature>
<evidence type="ECO:0000256" key="5">
    <source>
        <dbReference type="ARBA" id="ARBA00022989"/>
    </source>
</evidence>
<comment type="similarity">
    <text evidence="2">Belongs to the peptidase A24 family.</text>
</comment>
<evidence type="ECO:0000256" key="6">
    <source>
        <dbReference type="ARBA" id="ARBA00023136"/>
    </source>
</evidence>
<keyword evidence="10" id="KW-0489">Methyltransferase</keyword>
<dbReference type="GO" id="GO:0032259">
    <property type="term" value="P:methylation"/>
    <property type="evidence" value="ECO:0007669"/>
    <property type="project" value="UniProtKB-KW"/>
</dbReference>
<keyword evidence="3" id="KW-1003">Cell membrane</keyword>
<feature type="transmembrane region" description="Helical" evidence="7">
    <location>
        <begin position="6"/>
        <end position="27"/>
    </location>
</feature>
<evidence type="ECO:0000259" key="8">
    <source>
        <dbReference type="Pfam" id="PF01478"/>
    </source>
</evidence>
<name>A0A1X7HE22_9BACL</name>
<evidence type="ECO:0000259" key="9">
    <source>
        <dbReference type="Pfam" id="PF06750"/>
    </source>
</evidence>
<dbReference type="GO" id="GO:0004190">
    <property type="term" value="F:aspartic-type endopeptidase activity"/>
    <property type="evidence" value="ECO:0007669"/>
    <property type="project" value="InterPro"/>
</dbReference>
<evidence type="ECO:0000256" key="3">
    <source>
        <dbReference type="ARBA" id="ARBA00022475"/>
    </source>
</evidence>
<evidence type="ECO:0000313" key="10">
    <source>
        <dbReference type="EMBL" id="SMF84855.1"/>
    </source>
</evidence>
<reference evidence="10 11" key="1">
    <citation type="submission" date="2017-04" db="EMBL/GenBank/DDBJ databases">
        <authorList>
            <person name="Afonso C.L."/>
            <person name="Miller P.J."/>
            <person name="Scott M.A."/>
            <person name="Spackman E."/>
            <person name="Goraichik I."/>
            <person name="Dimitrov K.M."/>
            <person name="Suarez D.L."/>
            <person name="Swayne D.E."/>
        </authorList>
    </citation>
    <scope>NUCLEOTIDE SEQUENCE [LARGE SCALE GENOMIC DNA]</scope>
    <source>
        <strain evidence="10 11">N3/975</strain>
    </source>
</reference>
<keyword evidence="5 7" id="KW-1133">Transmembrane helix</keyword>
<feature type="transmembrane region" description="Helical" evidence="7">
    <location>
        <begin position="127"/>
        <end position="144"/>
    </location>
</feature>
<accession>A0A1X7HE22</accession>
<dbReference type="InterPro" id="IPR050882">
    <property type="entry name" value="Prepilin_peptidase/N-MTase"/>
</dbReference>
<keyword evidence="6 7" id="KW-0472">Membrane</keyword>
<dbReference type="InterPro" id="IPR000045">
    <property type="entry name" value="Prepilin_IV_endopep_pep"/>
</dbReference>
<dbReference type="Pfam" id="PF06750">
    <property type="entry name" value="A24_N_bact"/>
    <property type="match status" value="1"/>
</dbReference>
<evidence type="ECO:0000256" key="1">
    <source>
        <dbReference type="ARBA" id="ARBA00004651"/>
    </source>
</evidence>
<evidence type="ECO:0000256" key="4">
    <source>
        <dbReference type="ARBA" id="ARBA00022692"/>
    </source>
</evidence>
<dbReference type="GO" id="GO:0008168">
    <property type="term" value="F:methyltransferase activity"/>
    <property type="evidence" value="ECO:0007669"/>
    <property type="project" value="UniProtKB-KW"/>
</dbReference>
<evidence type="ECO:0000256" key="7">
    <source>
        <dbReference type="SAM" id="Phobius"/>
    </source>
</evidence>
<dbReference type="PANTHER" id="PTHR30487:SF0">
    <property type="entry name" value="PREPILIN LEADER PEPTIDASE_N-METHYLTRANSFERASE-RELATED"/>
    <property type="match status" value="1"/>
</dbReference>
<evidence type="ECO:0000313" key="11">
    <source>
        <dbReference type="Proteomes" id="UP000192940"/>
    </source>
</evidence>
<keyword evidence="4 7" id="KW-0812">Transmembrane</keyword>
<comment type="subcellular location">
    <subcellularLocation>
        <location evidence="1">Cell membrane</location>
        <topology evidence="1">Multi-pass membrane protein</topology>
    </subcellularLocation>
</comment>
<dbReference type="Gene3D" id="1.20.120.1220">
    <property type="match status" value="1"/>
</dbReference>
<feature type="domain" description="Prepilin peptidase A24 N-terminal" evidence="9">
    <location>
        <begin position="11"/>
        <end position="92"/>
    </location>
</feature>
<sequence>MTIFYYSYAAIIGLFLGSFYNVVGLRVPQGESIIRPRSHCTNCQHTLGPSELVPFFSYLWLKGACRSCGTKISPLYLITEVGTALLFAMAPWVMGWSLELLVAWSLTSLLVIITITDLRYMLIPNKILIVFVILFILLRFLVPLHPWWDMFAGAASGFTLLLLIALISKNGMGGGDIKLFAVLGLALGWKGVLLAFLFSTFYGTLIGVVGMILGKVHRGQPMPFGPAIAVGTMTAYLWGDAFINWYYQSFF</sequence>
<gene>
    <name evidence="10" type="ORF">SAMN05661091_2715</name>
</gene>
<dbReference type="GO" id="GO:0006465">
    <property type="term" value="P:signal peptide processing"/>
    <property type="evidence" value="ECO:0007669"/>
    <property type="project" value="TreeGrafter"/>
</dbReference>
<feature type="transmembrane region" description="Helical" evidence="7">
    <location>
        <begin position="75"/>
        <end position="94"/>
    </location>
</feature>
<dbReference type="AlphaFoldDB" id="A0A1X7HE22"/>
<keyword evidence="11" id="KW-1185">Reference proteome</keyword>
<dbReference type="RefSeq" id="WP_208919679.1">
    <property type="nucleotide sequence ID" value="NZ_LT840184.1"/>
</dbReference>
<feature type="domain" description="Prepilin type IV endopeptidase peptidase" evidence="8">
    <location>
        <begin position="105"/>
        <end position="208"/>
    </location>
</feature>
<dbReference type="GO" id="GO:0005886">
    <property type="term" value="C:plasma membrane"/>
    <property type="evidence" value="ECO:0007669"/>
    <property type="project" value="UniProtKB-SubCell"/>
</dbReference>
<organism evidence="10 11">
    <name type="scientific">Paenibacillus uliginis N3/975</name>
    <dbReference type="NCBI Taxonomy" id="1313296"/>
    <lineage>
        <taxon>Bacteria</taxon>
        <taxon>Bacillati</taxon>
        <taxon>Bacillota</taxon>
        <taxon>Bacilli</taxon>
        <taxon>Bacillales</taxon>
        <taxon>Paenibacillaceae</taxon>
        <taxon>Paenibacillus</taxon>
    </lineage>
</organism>
<dbReference type="Proteomes" id="UP000192940">
    <property type="component" value="Chromosome I"/>
</dbReference>
<keyword evidence="10" id="KW-0808">Transferase</keyword>
<dbReference type="Pfam" id="PF01478">
    <property type="entry name" value="Peptidase_A24"/>
    <property type="match status" value="1"/>
</dbReference>
<feature type="transmembrane region" description="Helical" evidence="7">
    <location>
        <begin position="100"/>
        <end position="120"/>
    </location>
</feature>
<evidence type="ECO:0000256" key="2">
    <source>
        <dbReference type="ARBA" id="ARBA00005801"/>
    </source>
</evidence>
<proteinExistence type="inferred from homology"/>
<protein>
    <submittedName>
        <fullName evidence="10">Leader peptidase (Prepilin peptidase) / N-methyltransferase</fullName>
    </submittedName>
</protein>
<dbReference type="EMBL" id="LT840184">
    <property type="protein sequence ID" value="SMF84855.1"/>
    <property type="molecule type" value="Genomic_DNA"/>
</dbReference>
<dbReference type="STRING" id="1313296.SAMN05661091_2715"/>
<dbReference type="InterPro" id="IPR010627">
    <property type="entry name" value="Prepilin_pept_A24_N"/>
</dbReference>
<feature type="transmembrane region" description="Helical" evidence="7">
    <location>
        <begin position="224"/>
        <end position="247"/>
    </location>
</feature>